<evidence type="ECO:0000256" key="6">
    <source>
        <dbReference type="ARBA" id="ARBA00022989"/>
    </source>
</evidence>
<protein>
    <recommendedName>
        <fullName evidence="11">Twin-arginine translocation protein TatB</fullName>
    </recommendedName>
</protein>
<dbReference type="EMBL" id="UOEQ01000327">
    <property type="protein sequence ID" value="VAW21132.1"/>
    <property type="molecule type" value="Genomic_DNA"/>
</dbReference>
<evidence type="ECO:0000256" key="5">
    <source>
        <dbReference type="ARBA" id="ARBA00022927"/>
    </source>
</evidence>
<evidence type="ECO:0008006" key="11">
    <source>
        <dbReference type="Google" id="ProtNLM"/>
    </source>
</evidence>
<dbReference type="InterPro" id="IPR003369">
    <property type="entry name" value="TatA/B/E"/>
</dbReference>
<dbReference type="NCBIfam" id="TIGR01410">
    <property type="entry name" value="tatB"/>
    <property type="match status" value="1"/>
</dbReference>
<keyword evidence="7" id="KW-0811">Translocation</keyword>
<evidence type="ECO:0000256" key="1">
    <source>
        <dbReference type="ARBA" id="ARBA00004167"/>
    </source>
</evidence>
<keyword evidence="6" id="KW-1133">Transmembrane helix</keyword>
<evidence type="ECO:0000256" key="9">
    <source>
        <dbReference type="SAM" id="MobiDB-lite"/>
    </source>
</evidence>
<evidence type="ECO:0000256" key="8">
    <source>
        <dbReference type="ARBA" id="ARBA00023136"/>
    </source>
</evidence>
<accession>A0A3B0U3H1</accession>
<dbReference type="Pfam" id="PF02416">
    <property type="entry name" value="TatA_B_E"/>
    <property type="match status" value="1"/>
</dbReference>
<dbReference type="HAMAP" id="MF_00237">
    <property type="entry name" value="TatB"/>
    <property type="match status" value="1"/>
</dbReference>
<gene>
    <name evidence="10" type="ORF">MNBD_ALPHA11-2081</name>
</gene>
<name>A0A3B0U3H1_9ZZZZ</name>
<proteinExistence type="inferred from homology"/>
<dbReference type="GO" id="GO:0043953">
    <property type="term" value="P:protein transport by the Tat complex"/>
    <property type="evidence" value="ECO:0007669"/>
    <property type="project" value="InterPro"/>
</dbReference>
<sequence>MLSIGWTEMMLVAAIALIVVGPKDLPAMLRQIGKVVGSVRKMGNEFKAELNKVTAIDEIKDIKQSIAAPLNETRQKIEDDFNAIAPDGSVVPSGKITPADPNAQSVVDEIRQGAGLEPISKKEEPGPSAARASMTASVTKAVQQNQQAANDIEEFGDEVTPAPAGNGVKAAKKPAKKPARKPARKTTKKTGAAKPKTTRKKPTAAKPAAPTISKPAISKPVKSEAG</sequence>
<organism evidence="10">
    <name type="scientific">hydrothermal vent metagenome</name>
    <dbReference type="NCBI Taxonomy" id="652676"/>
    <lineage>
        <taxon>unclassified sequences</taxon>
        <taxon>metagenomes</taxon>
        <taxon>ecological metagenomes</taxon>
    </lineage>
</organism>
<evidence type="ECO:0000313" key="10">
    <source>
        <dbReference type="EMBL" id="VAW21132.1"/>
    </source>
</evidence>
<dbReference type="Gene3D" id="1.20.5.3310">
    <property type="match status" value="1"/>
</dbReference>
<evidence type="ECO:0000256" key="7">
    <source>
        <dbReference type="ARBA" id="ARBA00023010"/>
    </source>
</evidence>
<feature type="compositionally biased region" description="Polar residues" evidence="9">
    <location>
        <begin position="134"/>
        <end position="149"/>
    </location>
</feature>
<reference evidence="10" key="1">
    <citation type="submission" date="2018-06" db="EMBL/GenBank/DDBJ databases">
        <authorList>
            <person name="Zhirakovskaya E."/>
        </authorList>
    </citation>
    <scope>NUCLEOTIDE SEQUENCE</scope>
</reference>
<feature type="compositionally biased region" description="Basic residues" evidence="9">
    <location>
        <begin position="170"/>
        <end position="188"/>
    </location>
</feature>
<dbReference type="GO" id="GO:0008320">
    <property type="term" value="F:protein transmembrane transporter activity"/>
    <property type="evidence" value="ECO:0007669"/>
    <property type="project" value="InterPro"/>
</dbReference>
<keyword evidence="3" id="KW-1003">Cell membrane</keyword>
<feature type="region of interest" description="Disordered" evidence="9">
    <location>
        <begin position="114"/>
        <end position="226"/>
    </location>
</feature>
<keyword evidence="5" id="KW-0653">Protein transport</keyword>
<dbReference type="PRINTS" id="PR01506">
    <property type="entry name" value="TATBPROTEIN"/>
</dbReference>
<dbReference type="AlphaFoldDB" id="A0A3B0U3H1"/>
<keyword evidence="2" id="KW-0813">Transport</keyword>
<keyword evidence="4" id="KW-0812">Transmembrane</keyword>
<keyword evidence="8" id="KW-0472">Membrane</keyword>
<dbReference type="GO" id="GO:0016020">
    <property type="term" value="C:membrane"/>
    <property type="evidence" value="ECO:0007669"/>
    <property type="project" value="UniProtKB-SubCell"/>
</dbReference>
<dbReference type="PANTHER" id="PTHR33162:SF1">
    <property type="entry name" value="SEC-INDEPENDENT PROTEIN TRANSLOCASE PROTEIN TATA, CHLOROPLASTIC"/>
    <property type="match status" value="1"/>
</dbReference>
<comment type="subcellular location">
    <subcellularLocation>
        <location evidence="1">Membrane</location>
        <topology evidence="1">Single-pass membrane protein</topology>
    </subcellularLocation>
</comment>
<dbReference type="InterPro" id="IPR018448">
    <property type="entry name" value="TatB"/>
</dbReference>
<dbReference type="PANTHER" id="PTHR33162">
    <property type="entry name" value="SEC-INDEPENDENT PROTEIN TRANSLOCASE PROTEIN TATA, CHLOROPLASTIC"/>
    <property type="match status" value="1"/>
</dbReference>
<evidence type="ECO:0000256" key="4">
    <source>
        <dbReference type="ARBA" id="ARBA00022692"/>
    </source>
</evidence>
<evidence type="ECO:0000256" key="3">
    <source>
        <dbReference type="ARBA" id="ARBA00022475"/>
    </source>
</evidence>
<evidence type="ECO:0000256" key="2">
    <source>
        <dbReference type="ARBA" id="ARBA00022448"/>
    </source>
</evidence>